<keyword evidence="8" id="KW-0460">Magnesium</keyword>
<evidence type="ECO:0000256" key="5">
    <source>
        <dbReference type="ARBA" id="ARBA00022526"/>
    </source>
</evidence>
<evidence type="ECO:0000256" key="3">
    <source>
        <dbReference type="ARBA" id="ARBA00010231"/>
    </source>
</evidence>
<comment type="subcellular location">
    <subcellularLocation>
        <location evidence="2">Cytoplasm</location>
    </subcellularLocation>
</comment>
<comment type="cofactor">
    <cofactor evidence="1">
        <name>Mg(2+)</name>
        <dbReference type="ChEBI" id="CHEBI:18420"/>
    </cofactor>
</comment>
<organism evidence="12 13">
    <name type="scientific">Olpidium bornovanus</name>
    <dbReference type="NCBI Taxonomy" id="278681"/>
    <lineage>
        <taxon>Eukaryota</taxon>
        <taxon>Fungi</taxon>
        <taxon>Fungi incertae sedis</taxon>
        <taxon>Olpidiomycota</taxon>
        <taxon>Olpidiomycotina</taxon>
        <taxon>Olpidiomycetes</taxon>
        <taxon>Olpidiales</taxon>
        <taxon>Olpidiaceae</taxon>
        <taxon>Olpidium</taxon>
    </lineage>
</organism>
<dbReference type="FunFam" id="3.40.120.10:FF:000035">
    <property type="entry name" value="Pgm3p"/>
    <property type="match status" value="1"/>
</dbReference>
<dbReference type="GO" id="GO:0006006">
    <property type="term" value="P:glucose metabolic process"/>
    <property type="evidence" value="ECO:0007669"/>
    <property type="project" value="UniProtKB-KW"/>
</dbReference>
<keyword evidence="9" id="KW-0413">Isomerase</keyword>
<sequence>MAHVQVPIEELAMEWLRLDRNEDTNAEIRALLDAGNKAELEARLRTRIEFGTAGLRARMEAGFCRMNDLTVVQSSQGLCAYLLETVPDCKNRGVVIGHDQRHHSEDFARLAAGVFLAKGIKTYYYRGLVHTPMVPFGVKTLKAACGIMITASHNPKADNGYKVYWGNGCQVLLYGSFTAWRTLGPTRFRCLSANSCINRPENQAIWSWNKNLVDKNDLKSESGEPLSVDKTSEMIDRYFGEVKALCHHE</sequence>
<evidence type="ECO:0000256" key="7">
    <source>
        <dbReference type="ARBA" id="ARBA00022723"/>
    </source>
</evidence>
<dbReference type="PANTHER" id="PTHR45745:SF1">
    <property type="entry name" value="PHOSPHOGLUCOMUTASE 2B-RELATED"/>
    <property type="match status" value="1"/>
</dbReference>
<evidence type="ECO:0000259" key="11">
    <source>
        <dbReference type="Pfam" id="PF02878"/>
    </source>
</evidence>
<feature type="domain" description="Alpha-D-phosphohexomutase alpha/beta/alpha" evidence="11">
    <location>
        <begin position="48"/>
        <end position="171"/>
    </location>
</feature>
<reference evidence="12 13" key="1">
    <citation type="journal article" name="Sci. Rep.">
        <title>Genome-scale phylogenetic analyses confirm Olpidium as the closest living zoosporic fungus to the non-flagellated, terrestrial fungi.</title>
        <authorList>
            <person name="Chang Y."/>
            <person name="Rochon D."/>
            <person name="Sekimoto S."/>
            <person name="Wang Y."/>
            <person name="Chovatia M."/>
            <person name="Sandor L."/>
            <person name="Salamov A."/>
            <person name="Grigoriev I.V."/>
            <person name="Stajich J.E."/>
            <person name="Spatafora J.W."/>
        </authorList>
    </citation>
    <scope>NUCLEOTIDE SEQUENCE [LARGE SCALE GENOMIC DNA]</scope>
    <source>
        <strain evidence="12">S191</strain>
    </source>
</reference>
<dbReference type="PANTHER" id="PTHR45745">
    <property type="entry name" value="PHOSPHOMANNOMUTASE 45A"/>
    <property type="match status" value="1"/>
</dbReference>
<keyword evidence="10" id="KW-0119">Carbohydrate metabolism</keyword>
<dbReference type="GO" id="GO:0005737">
    <property type="term" value="C:cytoplasm"/>
    <property type="evidence" value="ECO:0007669"/>
    <property type="project" value="UniProtKB-SubCell"/>
</dbReference>
<dbReference type="GO" id="GO:0006166">
    <property type="term" value="P:purine ribonucleoside salvage"/>
    <property type="evidence" value="ECO:0007669"/>
    <property type="project" value="TreeGrafter"/>
</dbReference>
<dbReference type="AlphaFoldDB" id="A0A8H8DKW2"/>
<evidence type="ECO:0000256" key="10">
    <source>
        <dbReference type="ARBA" id="ARBA00023277"/>
    </source>
</evidence>
<evidence type="ECO:0000313" key="13">
    <source>
        <dbReference type="Proteomes" id="UP000673691"/>
    </source>
</evidence>
<evidence type="ECO:0000256" key="9">
    <source>
        <dbReference type="ARBA" id="ARBA00023235"/>
    </source>
</evidence>
<evidence type="ECO:0000256" key="2">
    <source>
        <dbReference type="ARBA" id="ARBA00004496"/>
    </source>
</evidence>
<comment type="similarity">
    <text evidence="3">Belongs to the phosphohexose mutase family.</text>
</comment>
<protein>
    <recommendedName>
        <fullName evidence="11">Alpha-D-phosphohexomutase alpha/beta/alpha domain-containing protein</fullName>
    </recommendedName>
</protein>
<dbReference type="GO" id="GO:0005634">
    <property type="term" value="C:nucleus"/>
    <property type="evidence" value="ECO:0007669"/>
    <property type="project" value="TreeGrafter"/>
</dbReference>
<dbReference type="GO" id="GO:0008973">
    <property type="term" value="F:phosphopentomutase activity"/>
    <property type="evidence" value="ECO:0007669"/>
    <property type="project" value="TreeGrafter"/>
</dbReference>
<accession>A0A8H8DKW2</accession>
<name>A0A8H8DKW2_9FUNG</name>
<dbReference type="InterPro" id="IPR005844">
    <property type="entry name" value="A-D-PHexomutase_a/b/a-I"/>
</dbReference>
<dbReference type="Pfam" id="PF02878">
    <property type="entry name" value="PGM_PMM_I"/>
    <property type="match status" value="1"/>
</dbReference>
<keyword evidence="4" id="KW-0963">Cytoplasm</keyword>
<dbReference type="InterPro" id="IPR016066">
    <property type="entry name" value="A-D-PHexomutase_CS"/>
</dbReference>
<keyword evidence="7" id="KW-0479">Metal-binding</keyword>
<keyword evidence="6" id="KW-0597">Phosphoprotein</keyword>
<proteinExistence type="inferred from homology"/>
<gene>
    <name evidence="12" type="ORF">BJ554DRAFT_5609</name>
</gene>
<evidence type="ECO:0000313" key="12">
    <source>
        <dbReference type="EMBL" id="KAG5462095.1"/>
    </source>
</evidence>
<dbReference type="OrthoDB" id="8300170at2759"/>
<dbReference type="SUPFAM" id="SSF53738">
    <property type="entry name" value="Phosphoglucomutase, first 3 domains"/>
    <property type="match status" value="1"/>
</dbReference>
<dbReference type="GO" id="GO:0000287">
    <property type="term" value="F:magnesium ion binding"/>
    <property type="evidence" value="ECO:0007669"/>
    <property type="project" value="InterPro"/>
</dbReference>
<dbReference type="Proteomes" id="UP000673691">
    <property type="component" value="Unassembled WGS sequence"/>
</dbReference>
<dbReference type="EMBL" id="JAEFCI010002635">
    <property type="protein sequence ID" value="KAG5462095.1"/>
    <property type="molecule type" value="Genomic_DNA"/>
</dbReference>
<comment type="caution">
    <text evidence="12">The sequence shown here is derived from an EMBL/GenBank/DDBJ whole genome shotgun (WGS) entry which is preliminary data.</text>
</comment>
<evidence type="ECO:0000256" key="6">
    <source>
        <dbReference type="ARBA" id="ARBA00022553"/>
    </source>
</evidence>
<dbReference type="InterPro" id="IPR016055">
    <property type="entry name" value="A-D-PHexomutase_a/b/a-I/II/III"/>
</dbReference>
<evidence type="ECO:0000256" key="8">
    <source>
        <dbReference type="ARBA" id="ARBA00022842"/>
    </source>
</evidence>
<evidence type="ECO:0000256" key="1">
    <source>
        <dbReference type="ARBA" id="ARBA00001946"/>
    </source>
</evidence>
<keyword evidence="13" id="KW-1185">Reference proteome</keyword>
<evidence type="ECO:0000256" key="4">
    <source>
        <dbReference type="ARBA" id="ARBA00022490"/>
    </source>
</evidence>
<dbReference type="PROSITE" id="PS00710">
    <property type="entry name" value="PGM_PMM"/>
    <property type="match status" value="1"/>
</dbReference>
<dbReference type="Gene3D" id="3.40.120.10">
    <property type="entry name" value="Alpha-D-Glucose-1,6-Bisphosphate, subunit A, domain 3"/>
    <property type="match status" value="1"/>
</dbReference>
<keyword evidence="5" id="KW-0313">Glucose metabolism</keyword>